<dbReference type="FunFam" id="3.40.50.1100:FF:000001">
    <property type="entry name" value="Tryptophan synthase beta chain"/>
    <property type="match status" value="1"/>
</dbReference>
<dbReference type="NCBIfam" id="TIGR00263">
    <property type="entry name" value="trpB"/>
    <property type="match status" value="1"/>
</dbReference>
<dbReference type="PANTHER" id="PTHR48077:SF3">
    <property type="entry name" value="TRYPTOPHAN SYNTHASE"/>
    <property type="match status" value="1"/>
</dbReference>
<dbReference type="FunFam" id="3.40.50.1100:FF:000004">
    <property type="entry name" value="Tryptophan synthase beta chain"/>
    <property type="match status" value="1"/>
</dbReference>
<dbReference type="InterPro" id="IPR006653">
    <property type="entry name" value="Trp_synth_b_CS"/>
</dbReference>
<comment type="catalytic activity">
    <reaction evidence="9">
        <text>(1S,2R)-1-C-(indol-3-yl)glycerol 3-phosphate + L-serine = D-glyceraldehyde 3-phosphate + L-tryptophan + H2O</text>
        <dbReference type="Rhea" id="RHEA:10532"/>
        <dbReference type="ChEBI" id="CHEBI:15377"/>
        <dbReference type="ChEBI" id="CHEBI:33384"/>
        <dbReference type="ChEBI" id="CHEBI:57912"/>
        <dbReference type="ChEBI" id="CHEBI:58866"/>
        <dbReference type="ChEBI" id="CHEBI:59776"/>
        <dbReference type="EC" id="4.2.1.20"/>
    </reaction>
</comment>
<dbReference type="GO" id="GO:0005737">
    <property type="term" value="C:cytoplasm"/>
    <property type="evidence" value="ECO:0007669"/>
    <property type="project" value="TreeGrafter"/>
</dbReference>
<dbReference type="EMBL" id="CAEZVM010000001">
    <property type="protein sequence ID" value="CAB4623326.1"/>
    <property type="molecule type" value="Genomic_DNA"/>
</dbReference>
<protein>
    <recommendedName>
        <fullName evidence="3">tryptophan synthase</fullName>
        <ecNumber evidence="3">4.2.1.20</ecNumber>
    </recommendedName>
</protein>
<evidence type="ECO:0000256" key="4">
    <source>
        <dbReference type="ARBA" id="ARBA00022605"/>
    </source>
</evidence>
<evidence type="ECO:0000256" key="2">
    <source>
        <dbReference type="ARBA" id="ARBA00004733"/>
    </source>
</evidence>
<dbReference type="PIRSF" id="PIRSF001413">
    <property type="entry name" value="Trp_syn_beta"/>
    <property type="match status" value="1"/>
</dbReference>
<dbReference type="PROSITE" id="PS00168">
    <property type="entry name" value="TRP_SYNTHASE_BETA"/>
    <property type="match status" value="1"/>
</dbReference>
<dbReference type="Gene3D" id="3.40.50.1100">
    <property type="match status" value="2"/>
</dbReference>
<evidence type="ECO:0000256" key="1">
    <source>
        <dbReference type="ARBA" id="ARBA00001933"/>
    </source>
</evidence>
<dbReference type="PANTHER" id="PTHR48077">
    <property type="entry name" value="TRYPTOPHAN SYNTHASE-RELATED"/>
    <property type="match status" value="1"/>
</dbReference>
<dbReference type="HAMAP" id="MF_00133">
    <property type="entry name" value="Trp_synth_beta"/>
    <property type="match status" value="1"/>
</dbReference>
<dbReference type="CDD" id="cd06446">
    <property type="entry name" value="Trp-synth_B"/>
    <property type="match status" value="1"/>
</dbReference>
<evidence type="ECO:0000259" key="10">
    <source>
        <dbReference type="Pfam" id="PF00291"/>
    </source>
</evidence>
<comment type="cofactor">
    <cofactor evidence="1">
        <name>pyridoxal 5'-phosphate</name>
        <dbReference type="ChEBI" id="CHEBI:597326"/>
    </cofactor>
</comment>
<dbReference type="InterPro" id="IPR001926">
    <property type="entry name" value="TrpB-like_PALP"/>
</dbReference>
<accession>A0A6J6ICB6</accession>
<dbReference type="AlphaFoldDB" id="A0A6J6ICB6"/>
<keyword evidence="8" id="KW-0456">Lyase</keyword>
<dbReference type="InterPro" id="IPR006654">
    <property type="entry name" value="Trp_synth_beta"/>
</dbReference>
<keyword evidence="7" id="KW-0057">Aromatic amino acid biosynthesis</keyword>
<keyword evidence="4" id="KW-0028">Amino-acid biosynthesis</keyword>
<gene>
    <name evidence="11" type="ORF">UFOPK2032_00019</name>
</gene>
<dbReference type="InterPro" id="IPR036052">
    <property type="entry name" value="TrpB-like_PALP_sf"/>
</dbReference>
<sequence>MVQKLTEQVGPYFGEFGGRFVPESLIAALDELDETYQHAKNDPEFIAELAHLHKTYTGRPSIITEAPKFAASIGDIRVFLKREDLNHTGSHKINNVLGQALLAKRMGKSRIIAETGAGQHGVASATAAALLGLECVVYMGAVDTVRQALNVARMRLLGAEVIPVTTGSRTLKDAINEALRDWVANVENTHYLLGTVAGPHPFPTMVRDFHSVIGIEARQQMLDQFGSLPDVVAACVGGGSNAIGIFHAFLDDESVRLVGMEAAGDGVDTLRHAATLSMGRPGVLHGAKSYLLQDEDGQTLESHSISAGLDYPGVGPEHAWLKDIGRAEYIPVTDTEAMEALKLLSRNEGIIPAIETAHALAGIEKLMPTLRPGSKILVNLSGRGDKDMETAAKYFGLI</sequence>
<evidence type="ECO:0000256" key="5">
    <source>
        <dbReference type="ARBA" id="ARBA00022822"/>
    </source>
</evidence>
<dbReference type="UniPathway" id="UPA00035">
    <property type="reaction ID" value="UER00044"/>
</dbReference>
<evidence type="ECO:0000313" key="11">
    <source>
        <dbReference type="EMBL" id="CAB4623326.1"/>
    </source>
</evidence>
<evidence type="ECO:0000256" key="9">
    <source>
        <dbReference type="ARBA" id="ARBA00049047"/>
    </source>
</evidence>
<evidence type="ECO:0000256" key="7">
    <source>
        <dbReference type="ARBA" id="ARBA00023141"/>
    </source>
</evidence>
<evidence type="ECO:0000256" key="8">
    <source>
        <dbReference type="ARBA" id="ARBA00023239"/>
    </source>
</evidence>
<reference evidence="11" key="1">
    <citation type="submission" date="2020-05" db="EMBL/GenBank/DDBJ databases">
        <authorList>
            <person name="Chiriac C."/>
            <person name="Salcher M."/>
            <person name="Ghai R."/>
            <person name="Kavagutti S V."/>
        </authorList>
    </citation>
    <scope>NUCLEOTIDE SEQUENCE</scope>
</reference>
<evidence type="ECO:0000256" key="6">
    <source>
        <dbReference type="ARBA" id="ARBA00022898"/>
    </source>
</evidence>
<proteinExistence type="inferred from homology"/>
<dbReference type="EC" id="4.2.1.20" evidence="3"/>
<dbReference type="SUPFAM" id="SSF53686">
    <property type="entry name" value="Tryptophan synthase beta subunit-like PLP-dependent enzymes"/>
    <property type="match status" value="1"/>
</dbReference>
<feature type="domain" description="Tryptophan synthase beta chain-like PALP" evidence="10">
    <location>
        <begin position="59"/>
        <end position="382"/>
    </location>
</feature>
<dbReference type="InterPro" id="IPR023026">
    <property type="entry name" value="Trp_synth_beta/beta-like"/>
</dbReference>
<comment type="pathway">
    <text evidence="2">Amino-acid biosynthesis; L-tryptophan biosynthesis; L-tryptophan from chorismate: step 5/5.</text>
</comment>
<organism evidence="11">
    <name type="scientific">freshwater metagenome</name>
    <dbReference type="NCBI Taxonomy" id="449393"/>
    <lineage>
        <taxon>unclassified sequences</taxon>
        <taxon>metagenomes</taxon>
        <taxon>ecological metagenomes</taxon>
    </lineage>
</organism>
<name>A0A6J6ICB6_9ZZZZ</name>
<keyword evidence="5" id="KW-0822">Tryptophan biosynthesis</keyword>
<dbReference type="GO" id="GO:0004834">
    <property type="term" value="F:tryptophan synthase activity"/>
    <property type="evidence" value="ECO:0007669"/>
    <property type="project" value="UniProtKB-EC"/>
</dbReference>
<evidence type="ECO:0000256" key="3">
    <source>
        <dbReference type="ARBA" id="ARBA00012043"/>
    </source>
</evidence>
<keyword evidence="6" id="KW-0663">Pyridoxal phosphate</keyword>
<dbReference type="Pfam" id="PF00291">
    <property type="entry name" value="PALP"/>
    <property type="match status" value="1"/>
</dbReference>